<dbReference type="Pfam" id="PF03909">
    <property type="entry name" value="BSD"/>
    <property type="match status" value="1"/>
</dbReference>
<keyword evidence="4" id="KW-1185">Reference proteome</keyword>
<feature type="region of interest" description="Disordered" evidence="1">
    <location>
        <begin position="214"/>
        <end position="249"/>
    </location>
</feature>
<reference evidence="3 4" key="1">
    <citation type="journal article" date="2018" name="BMC Genomics">
        <title>The genome of Naegleria lovaniensis, the basis for a comparative approach to unravel pathogenicity factors of the human pathogenic amoeba N. fowleri.</title>
        <authorList>
            <person name="Liechti N."/>
            <person name="Schurch N."/>
            <person name="Bruggmann R."/>
            <person name="Wittwer M."/>
        </authorList>
    </citation>
    <scope>NUCLEOTIDE SEQUENCE [LARGE SCALE GENOMIC DNA]</scope>
    <source>
        <strain evidence="3 4">ATCC 30569</strain>
    </source>
</reference>
<dbReference type="SUPFAM" id="SSF140383">
    <property type="entry name" value="BSD domain-like"/>
    <property type="match status" value="1"/>
</dbReference>
<proteinExistence type="predicted"/>
<protein>
    <recommendedName>
        <fullName evidence="2">BSD domain-containing protein</fullName>
    </recommendedName>
</protein>
<comment type="caution">
    <text evidence="3">The sequence shown here is derived from an EMBL/GenBank/DDBJ whole genome shotgun (WGS) entry which is preliminary data.</text>
</comment>
<evidence type="ECO:0000259" key="2">
    <source>
        <dbReference type="PROSITE" id="PS50858"/>
    </source>
</evidence>
<name>A0AA88H672_NAELO</name>
<accession>A0AA88H672</accession>
<dbReference type="InterPro" id="IPR035925">
    <property type="entry name" value="BSD_dom_sf"/>
</dbReference>
<gene>
    <name evidence="3" type="ORF">C9374_006962</name>
</gene>
<dbReference type="Proteomes" id="UP000816034">
    <property type="component" value="Unassembled WGS sequence"/>
</dbReference>
<dbReference type="GeneID" id="68099416"/>
<feature type="domain" description="BSD" evidence="2">
    <location>
        <begin position="80"/>
        <end position="136"/>
    </location>
</feature>
<dbReference type="PROSITE" id="PS50858">
    <property type="entry name" value="BSD"/>
    <property type="match status" value="1"/>
</dbReference>
<sequence length="249" mass="28500">MFEYFKSITETVAQNSANLIELYKKDLNEFAAVVSNELQLPPPPSSSSEQPSSSLTTTLSEILHNEQSYLQPIYLTDENDLNTIQIDINSDQVTTDITLILENDSILKDIHMKLVPSQVSYLLFWKRYFQLKINFEEFEKKRKLFESLKEETKNTNTTTTREEFYLNVLNEILESDEFKTVNDVKEFIKIQLSGIVESNNGSLLVSDAARASTTPSSHAVESNREMATTHLDHHTTTNTTEASDEDDWE</sequence>
<organism evidence="3 4">
    <name type="scientific">Naegleria lovaniensis</name>
    <name type="common">Amoeba</name>
    <dbReference type="NCBI Taxonomy" id="51637"/>
    <lineage>
        <taxon>Eukaryota</taxon>
        <taxon>Discoba</taxon>
        <taxon>Heterolobosea</taxon>
        <taxon>Tetramitia</taxon>
        <taxon>Eutetramitia</taxon>
        <taxon>Vahlkampfiidae</taxon>
        <taxon>Naegleria</taxon>
    </lineage>
</organism>
<dbReference type="InterPro" id="IPR005607">
    <property type="entry name" value="BSD_dom"/>
</dbReference>
<evidence type="ECO:0000313" key="3">
    <source>
        <dbReference type="EMBL" id="KAG2393431.1"/>
    </source>
</evidence>
<dbReference type="Gene3D" id="1.10.3970.10">
    <property type="entry name" value="BSD domain"/>
    <property type="match status" value="1"/>
</dbReference>
<dbReference type="AlphaFoldDB" id="A0AA88H672"/>
<evidence type="ECO:0000256" key="1">
    <source>
        <dbReference type="SAM" id="MobiDB-lite"/>
    </source>
</evidence>
<dbReference type="RefSeq" id="XP_044555325.1">
    <property type="nucleotide sequence ID" value="XM_044696880.1"/>
</dbReference>
<dbReference type="EMBL" id="PYSW02000002">
    <property type="protein sequence ID" value="KAG2393431.1"/>
    <property type="molecule type" value="Genomic_DNA"/>
</dbReference>
<evidence type="ECO:0000313" key="4">
    <source>
        <dbReference type="Proteomes" id="UP000816034"/>
    </source>
</evidence>
<dbReference type="SMART" id="SM00751">
    <property type="entry name" value="BSD"/>
    <property type="match status" value="1"/>
</dbReference>